<evidence type="ECO:0000313" key="6">
    <source>
        <dbReference type="Proteomes" id="UP000634134"/>
    </source>
</evidence>
<dbReference type="Gene3D" id="3.30.565.10">
    <property type="entry name" value="Histidine kinase-like ATPase, C-terminal domain"/>
    <property type="match status" value="1"/>
</dbReference>
<evidence type="ECO:0000259" key="4">
    <source>
        <dbReference type="PROSITE" id="PS50109"/>
    </source>
</evidence>
<comment type="catalytic activity">
    <reaction evidence="1">
        <text>ATP + protein L-histidine = ADP + protein N-phospho-L-histidine.</text>
        <dbReference type="EC" id="2.7.13.3"/>
    </reaction>
</comment>
<dbReference type="PROSITE" id="PS50109">
    <property type="entry name" value="HIS_KIN"/>
    <property type="match status" value="1"/>
</dbReference>
<keyword evidence="5" id="KW-0418">Kinase</keyword>
<organism evidence="5 6">
    <name type="scientific">Dyadobacter subterraneus</name>
    <dbReference type="NCBI Taxonomy" id="2773304"/>
    <lineage>
        <taxon>Bacteria</taxon>
        <taxon>Pseudomonadati</taxon>
        <taxon>Bacteroidota</taxon>
        <taxon>Cytophagia</taxon>
        <taxon>Cytophagales</taxon>
        <taxon>Spirosomataceae</taxon>
        <taxon>Dyadobacter</taxon>
    </lineage>
</organism>
<dbReference type="SMART" id="SM00387">
    <property type="entry name" value="HATPase_c"/>
    <property type="match status" value="1"/>
</dbReference>
<dbReference type="SUPFAM" id="SSF47384">
    <property type="entry name" value="Homodimeric domain of signal transducing histidine kinase"/>
    <property type="match status" value="1"/>
</dbReference>
<dbReference type="InterPro" id="IPR003594">
    <property type="entry name" value="HATPase_dom"/>
</dbReference>
<dbReference type="InterPro" id="IPR003018">
    <property type="entry name" value="GAF"/>
</dbReference>
<feature type="domain" description="Histidine kinase" evidence="4">
    <location>
        <begin position="190"/>
        <end position="411"/>
    </location>
</feature>
<comment type="caution">
    <text evidence="5">The sequence shown here is derived from an EMBL/GenBank/DDBJ whole genome shotgun (WGS) entry which is preliminary data.</text>
</comment>
<dbReference type="InterPro" id="IPR003661">
    <property type="entry name" value="HisK_dim/P_dom"/>
</dbReference>
<dbReference type="SUPFAM" id="SSF55874">
    <property type="entry name" value="ATPase domain of HSP90 chaperone/DNA topoisomerase II/histidine kinase"/>
    <property type="match status" value="1"/>
</dbReference>
<evidence type="ECO:0000256" key="3">
    <source>
        <dbReference type="ARBA" id="ARBA00022553"/>
    </source>
</evidence>
<dbReference type="InterPro" id="IPR029016">
    <property type="entry name" value="GAF-like_dom_sf"/>
</dbReference>
<evidence type="ECO:0000256" key="1">
    <source>
        <dbReference type="ARBA" id="ARBA00000085"/>
    </source>
</evidence>
<dbReference type="Pfam" id="PF02518">
    <property type="entry name" value="HATPase_c"/>
    <property type="match status" value="1"/>
</dbReference>
<reference evidence="6" key="1">
    <citation type="submission" date="2023-07" db="EMBL/GenBank/DDBJ databases">
        <title>Dyadobacter sp. nov 'subterranea' isolated from contaminted grondwater.</title>
        <authorList>
            <person name="Szabo I."/>
            <person name="Al-Omari J."/>
            <person name="Szerdahelyi S.G."/>
            <person name="Rado J."/>
        </authorList>
    </citation>
    <scope>NUCLEOTIDE SEQUENCE [LARGE SCALE GENOMIC DNA]</scope>
    <source>
        <strain evidence="6">UP-52</strain>
    </source>
</reference>
<dbReference type="PANTHER" id="PTHR43547">
    <property type="entry name" value="TWO-COMPONENT HISTIDINE KINASE"/>
    <property type="match status" value="1"/>
</dbReference>
<dbReference type="Pfam" id="PF01590">
    <property type="entry name" value="GAF"/>
    <property type="match status" value="1"/>
</dbReference>
<dbReference type="InterPro" id="IPR004358">
    <property type="entry name" value="Sig_transdc_His_kin-like_C"/>
</dbReference>
<keyword evidence="3" id="KW-0597">Phosphoprotein</keyword>
<dbReference type="SUPFAM" id="SSF55781">
    <property type="entry name" value="GAF domain-like"/>
    <property type="match status" value="1"/>
</dbReference>
<sequence length="411" mass="45515">MELNVKEELIQDKLPIPKNEMERILSLSELDLDFSDPQTHFKDLAKLAAKVAGTSISLVNIIDSLTQWTISNYGLDVEQMLRQDTICQYTIMTDDHFEVPDLTEDERFKDKSFVTGEPNVSYYYGIPLQVTKGLNIGVLCMLDHQKRVLEPEKIELLKIIADEIVGRLKTQKVLEGLKAKLLESHHTQQKVAHDIRGPLGGIIGLASIIRDQGEDNQMEEVLEFINLIHKSGNSILDLAEEILSAHKPQKKRVGNSLNDFNLLIFKDKLEKLYKAQAVNKHIRFEVITTLETESVPFSKNKLLQIAGNLISNSMKFTPVGGEVIVNLDLVLNDFSETLIIKVKDSGIGLSQDAISSILSGTSGTTDGTGGEHGYGFGLALVKHLIESLKGSLTISSEPGEGAVFCVELPQN</sequence>
<gene>
    <name evidence="5" type="ORF">IEE83_10785</name>
</gene>
<dbReference type="InterPro" id="IPR036097">
    <property type="entry name" value="HisK_dim/P_sf"/>
</dbReference>
<name>A0ABR9WDD0_9BACT</name>
<dbReference type="Pfam" id="PF00512">
    <property type="entry name" value="HisKA"/>
    <property type="match status" value="1"/>
</dbReference>
<proteinExistence type="predicted"/>
<keyword evidence="6" id="KW-1185">Reference proteome</keyword>
<dbReference type="GO" id="GO:0016301">
    <property type="term" value="F:kinase activity"/>
    <property type="evidence" value="ECO:0007669"/>
    <property type="project" value="UniProtKB-KW"/>
</dbReference>
<protein>
    <recommendedName>
        <fullName evidence="2">histidine kinase</fullName>
        <ecNumber evidence="2">2.7.13.3</ecNumber>
    </recommendedName>
</protein>
<dbReference type="SMART" id="SM00388">
    <property type="entry name" value="HisKA"/>
    <property type="match status" value="1"/>
</dbReference>
<dbReference type="InterPro" id="IPR036890">
    <property type="entry name" value="HATPase_C_sf"/>
</dbReference>
<dbReference type="CDD" id="cd00082">
    <property type="entry name" value="HisKA"/>
    <property type="match status" value="1"/>
</dbReference>
<dbReference type="PANTHER" id="PTHR43547:SF2">
    <property type="entry name" value="HYBRID SIGNAL TRANSDUCTION HISTIDINE KINASE C"/>
    <property type="match status" value="1"/>
</dbReference>
<dbReference type="InterPro" id="IPR005467">
    <property type="entry name" value="His_kinase_dom"/>
</dbReference>
<dbReference type="EC" id="2.7.13.3" evidence="2"/>
<dbReference type="Gene3D" id="1.10.287.130">
    <property type="match status" value="1"/>
</dbReference>
<dbReference type="Proteomes" id="UP000634134">
    <property type="component" value="Unassembled WGS sequence"/>
</dbReference>
<evidence type="ECO:0000256" key="2">
    <source>
        <dbReference type="ARBA" id="ARBA00012438"/>
    </source>
</evidence>
<evidence type="ECO:0000313" key="5">
    <source>
        <dbReference type="EMBL" id="MBE9462366.1"/>
    </source>
</evidence>
<dbReference type="Gene3D" id="3.30.450.40">
    <property type="match status" value="1"/>
</dbReference>
<dbReference type="PRINTS" id="PR00344">
    <property type="entry name" value="BCTRLSENSOR"/>
</dbReference>
<accession>A0ABR9WDD0</accession>
<dbReference type="RefSeq" id="WP_194120578.1">
    <property type="nucleotide sequence ID" value="NZ_JACYGY010000001.1"/>
</dbReference>
<dbReference type="EMBL" id="JACYGY010000001">
    <property type="protein sequence ID" value="MBE9462366.1"/>
    <property type="molecule type" value="Genomic_DNA"/>
</dbReference>
<keyword evidence="5" id="KW-0808">Transferase</keyword>